<feature type="transmembrane region" description="Helical" evidence="5">
    <location>
        <begin position="20"/>
        <end position="45"/>
    </location>
</feature>
<sequence length="176" mass="19373">MHSRNPTLIPAEVAVPVGNAAVVACVLGVLMGGCLTLNGASLAAWLDGAKLSLAVPLQTYFVFVCLFHMLEFYITAHYNPTRLYDDSFLLQNGSEYLLAHGVGIAEHLIELYFWPQMKQYANIALAGIVLVVAGQTMRTLAMVHSGSNFSHKVAIKKRADHELVRSGVYRYVYCRV</sequence>
<evidence type="ECO:0000256" key="3">
    <source>
        <dbReference type="ARBA" id="ARBA00022989"/>
    </source>
</evidence>
<gene>
    <name evidence="6" type="primary">STE14</name>
    <name evidence="6" type="ORF">MCUN1_000489</name>
</gene>
<proteinExistence type="inferred from homology"/>
<dbReference type="InterPro" id="IPR007269">
    <property type="entry name" value="ICMT_MeTrfase"/>
</dbReference>
<dbReference type="Pfam" id="PF04140">
    <property type="entry name" value="ICMT"/>
    <property type="match status" value="1"/>
</dbReference>
<comment type="subcellular location">
    <subcellularLocation>
        <location evidence="5">Endoplasmic reticulum membrane</location>
        <topology evidence="5">Multi-pass membrane protein</topology>
    </subcellularLocation>
    <subcellularLocation>
        <location evidence="1">Membrane</location>
        <topology evidence="1">Multi-pass membrane protein</topology>
    </subcellularLocation>
</comment>
<evidence type="ECO:0000256" key="2">
    <source>
        <dbReference type="ARBA" id="ARBA00022692"/>
    </source>
</evidence>
<keyword evidence="2 5" id="KW-0812">Transmembrane</keyword>
<keyword evidence="6" id="KW-0808">Transferase</keyword>
<reference evidence="6" key="1">
    <citation type="submission" date="2023-03" db="EMBL/GenBank/DDBJ databases">
        <title>Mating type loci evolution in Malassezia.</title>
        <authorList>
            <person name="Coelho M.A."/>
        </authorList>
    </citation>
    <scope>NUCLEOTIDE SEQUENCE</scope>
    <source>
        <strain evidence="6">CBS 11721</strain>
    </source>
</reference>
<keyword evidence="5" id="KW-0949">S-adenosyl-L-methionine</keyword>
<dbReference type="AlphaFoldDB" id="A0AAF0J9U9"/>
<dbReference type="PANTHER" id="PTHR12714">
    <property type="entry name" value="PROTEIN-S ISOPRENYLCYSTEINE O-METHYLTRANSFERASE"/>
    <property type="match status" value="1"/>
</dbReference>
<organism evidence="6 7">
    <name type="scientific">Malassezia cuniculi</name>
    <dbReference type="NCBI Taxonomy" id="948313"/>
    <lineage>
        <taxon>Eukaryota</taxon>
        <taxon>Fungi</taxon>
        <taxon>Dikarya</taxon>
        <taxon>Basidiomycota</taxon>
        <taxon>Ustilaginomycotina</taxon>
        <taxon>Malasseziomycetes</taxon>
        <taxon>Malasseziales</taxon>
        <taxon>Malasseziaceae</taxon>
        <taxon>Malassezia</taxon>
    </lineage>
</organism>
<dbReference type="GO" id="GO:0004671">
    <property type="term" value="F:protein C-terminal S-isoprenylcysteine carboxyl O-methyltransferase activity"/>
    <property type="evidence" value="ECO:0007669"/>
    <property type="project" value="UniProtKB-EC"/>
</dbReference>
<dbReference type="Proteomes" id="UP001219933">
    <property type="component" value="Chromosome 1"/>
</dbReference>
<comment type="catalytic activity">
    <reaction evidence="5">
        <text>[protein]-C-terminal S-[(2E,6E)-farnesyl]-L-cysteine + S-adenosyl-L-methionine = [protein]-C-terminal S-[(2E,6E)-farnesyl]-L-cysteine methyl ester + S-adenosyl-L-homocysteine</text>
        <dbReference type="Rhea" id="RHEA:21672"/>
        <dbReference type="Rhea" id="RHEA-COMP:12125"/>
        <dbReference type="Rhea" id="RHEA-COMP:12126"/>
        <dbReference type="ChEBI" id="CHEBI:57856"/>
        <dbReference type="ChEBI" id="CHEBI:59789"/>
        <dbReference type="ChEBI" id="CHEBI:90510"/>
        <dbReference type="ChEBI" id="CHEBI:90511"/>
        <dbReference type="EC" id="2.1.1.100"/>
    </reaction>
</comment>
<dbReference type="PROSITE" id="PS51257">
    <property type="entry name" value="PROKAR_LIPOPROTEIN"/>
    <property type="match status" value="1"/>
</dbReference>
<evidence type="ECO:0000256" key="4">
    <source>
        <dbReference type="ARBA" id="ARBA00023136"/>
    </source>
</evidence>
<accession>A0AAF0J9U9</accession>
<comment type="similarity">
    <text evidence="5">Belongs to the class VI-like SAM-binding methyltransferase superfamily. Isoprenylcysteine carboxyl methyltransferase family.</text>
</comment>
<dbReference type="GO" id="GO:0005789">
    <property type="term" value="C:endoplasmic reticulum membrane"/>
    <property type="evidence" value="ECO:0007669"/>
    <property type="project" value="UniProtKB-SubCell"/>
</dbReference>
<feature type="transmembrane region" description="Helical" evidence="5">
    <location>
        <begin position="120"/>
        <end position="141"/>
    </location>
</feature>
<keyword evidence="3 5" id="KW-1133">Transmembrane helix</keyword>
<evidence type="ECO:0000256" key="1">
    <source>
        <dbReference type="ARBA" id="ARBA00004141"/>
    </source>
</evidence>
<feature type="transmembrane region" description="Helical" evidence="5">
    <location>
        <begin position="96"/>
        <end position="113"/>
    </location>
</feature>
<feature type="transmembrane region" description="Helical" evidence="5">
    <location>
        <begin position="57"/>
        <end position="76"/>
    </location>
</feature>
<keyword evidence="5 6" id="KW-0489">Methyltransferase</keyword>
<name>A0AAF0J9U9_9BASI</name>
<evidence type="ECO:0000313" key="7">
    <source>
        <dbReference type="Proteomes" id="UP001219933"/>
    </source>
</evidence>
<protein>
    <recommendedName>
        <fullName evidence="5">Protein-S-isoprenylcysteine O-methyltransferase</fullName>
        <ecNumber evidence="5">2.1.1.100</ecNumber>
    </recommendedName>
</protein>
<evidence type="ECO:0000313" key="6">
    <source>
        <dbReference type="EMBL" id="WFD33676.1"/>
    </source>
</evidence>
<dbReference type="Gene3D" id="1.20.120.1630">
    <property type="match status" value="1"/>
</dbReference>
<dbReference type="GO" id="GO:0032259">
    <property type="term" value="P:methylation"/>
    <property type="evidence" value="ECO:0007669"/>
    <property type="project" value="UniProtKB-KW"/>
</dbReference>
<keyword evidence="4 5" id="KW-0472">Membrane</keyword>
<keyword evidence="5" id="KW-0256">Endoplasmic reticulum</keyword>
<evidence type="ECO:0000256" key="5">
    <source>
        <dbReference type="RuleBase" id="RU362022"/>
    </source>
</evidence>
<keyword evidence="7" id="KW-1185">Reference proteome</keyword>
<dbReference type="PANTHER" id="PTHR12714:SF9">
    <property type="entry name" value="PROTEIN-S-ISOPRENYLCYSTEINE O-METHYLTRANSFERASE"/>
    <property type="match status" value="1"/>
</dbReference>
<dbReference type="EMBL" id="CP119877">
    <property type="protein sequence ID" value="WFD33676.1"/>
    <property type="molecule type" value="Genomic_DNA"/>
</dbReference>
<dbReference type="EC" id="2.1.1.100" evidence="5"/>